<feature type="transmembrane region" description="Helical" evidence="1">
    <location>
        <begin position="190"/>
        <end position="212"/>
    </location>
</feature>
<protein>
    <recommendedName>
        <fullName evidence="2">Reverse transcriptase zinc-binding domain-containing protein</fullName>
    </recommendedName>
</protein>
<dbReference type="PANTHER" id="PTHR33116">
    <property type="entry name" value="REVERSE TRANSCRIPTASE ZINC-BINDING DOMAIN-CONTAINING PROTEIN-RELATED-RELATED"/>
    <property type="match status" value="1"/>
</dbReference>
<sequence>MAKVGPLKIRSFVWRLYQGRVPVTSNLITRGVNIPTVACQLCTLESEDVDHLFVHCPISSQLWKMTSTWLGFPLDAENSIQSVCSKVYNYNGTSLRRKITSLITYSTIWTLWKTRNDWIFTKRAKTIGRLMEEVKLQSFNWINYRSSNLMVSWEIWCKSPAEGVKTDFVFGVGRLICRALVDSRVLWRSAFFQVLVVLASLIVFDFNMLVALEL</sequence>
<organism evidence="3 4">
    <name type="scientific">Tagetes erecta</name>
    <name type="common">African marigold</name>
    <dbReference type="NCBI Taxonomy" id="13708"/>
    <lineage>
        <taxon>Eukaryota</taxon>
        <taxon>Viridiplantae</taxon>
        <taxon>Streptophyta</taxon>
        <taxon>Embryophyta</taxon>
        <taxon>Tracheophyta</taxon>
        <taxon>Spermatophyta</taxon>
        <taxon>Magnoliopsida</taxon>
        <taxon>eudicotyledons</taxon>
        <taxon>Gunneridae</taxon>
        <taxon>Pentapetalae</taxon>
        <taxon>asterids</taxon>
        <taxon>campanulids</taxon>
        <taxon>Asterales</taxon>
        <taxon>Asteraceae</taxon>
        <taxon>Asteroideae</taxon>
        <taxon>Heliantheae alliance</taxon>
        <taxon>Tageteae</taxon>
        <taxon>Tagetes</taxon>
    </lineage>
</organism>
<comment type="caution">
    <text evidence="3">The sequence shown here is derived from an EMBL/GenBank/DDBJ whole genome shotgun (WGS) entry which is preliminary data.</text>
</comment>
<dbReference type="Proteomes" id="UP001229421">
    <property type="component" value="Unassembled WGS sequence"/>
</dbReference>
<dbReference type="PANTHER" id="PTHR33116:SF78">
    <property type="entry name" value="OS12G0587133 PROTEIN"/>
    <property type="match status" value="1"/>
</dbReference>
<keyword evidence="4" id="KW-1185">Reference proteome</keyword>
<dbReference type="InterPro" id="IPR026960">
    <property type="entry name" value="RVT-Znf"/>
</dbReference>
<dbReference type="EMBL" id="JAUHHV010000001">
    <property type="protein sequence ID" value="KAK1436444.1"/>
    <property type="molecule type" value="Genomic_DNA"/>
</dbReference>
<feature type="domain" description="Reverse transcriptase zinc-binding" evidence="2">
    <location>
        <begin position="5"/>
        <end position="63"/>
    </location>
</feature>
<accession>A0AAD8P8N4</accession>
<gene>
    <name evidence="3" type="ORF">QVD17_02224</name>
</gene>
<dbReference type="Pfam" id="PF13966">
    <property type="entry name" value="zf-RVT"/>
    <property type="match status" value="1"/>
</dbReference>
<dbReference type="AlphaFoldDB" id="A0AAD8P8N4"/>
<keyword evidence="1" id="KW-0472">Membrane</keyword>
<name>A0AAD8P8N4_TARER</name>
<evidence type="ECO:0000313" key="3">
    <source>
        <dbReference type="EMBL" id="KAK1436444.1"/>
    </source>
</evidence>
<keyword evidence="1" id="KW-1133">Transmembrane helix</keyword>
<evidence type="ECO:0000259" key="2">
    <source>
        <dbReference type="Pfam" id="PF13966"/>
    </source>
</evidence>
<evidence type="ECO:0000313" key="4">
    <source>
        <dbReference type="Proteomes" id="UP001229421"/>
    </source>
</evidence>
<proteinExistence type="predicted"/>
<keyword evidence="1" id="KW-0812">Transmembrane</keyword>
<evidence type="ECO:0000256" key="1">
    <source>
        <dbReference type="SAM" id="Phobius"/>
    </source>
</evidence>
<reference evidence="3" key="1">
    <citation type="journal article" date="2023" name="bioRxiv">
        <title>Improved chromosome-level genome assembly for marigold (Tagetes erecta).</title>
        <authorList>
            <person name="Jiang F."/>
            <person name="Yuan L."/>
            <person name="Wang S."/>
            <person name="Wang H."/>
            <person name="Xu D."/>
            <person name="Wang A."/>
            <person name="Fan W."/>
        </authorList>
    </citation>
    <scope>NUCLEOTIDE SEQUENCE</scope>
    <source>
        <strain evidence="3">WSJ</strain>
        <tissue evidence="3">Leaf</tissue>
    </source>
</reference>